<accession>A0ABS4HH63</accession>
<keyword evidence="2" id="KW-0540">Nuclease</keyword>
<comment type="caution">
    <text evidence="2">The sequence shown here is derived from an EMBL/GenBank/DDBJ whole genome shotgun (WGS) entry which is preliminary data.</text>
</comment>
<reference evidence="2 3" key="1">
    <citation type="submission" date="2021-03" db="EMBL/GenBank/DDBJ databases">
        <title>Genomic Encyclopedia of Type Strains, Phase IV (KMG-IV): sequencing the most valuable type-strain genomes for metagenomic binning, comparative biology and taxonomic classification.</title>
        <authorList>
            <person name="Goeker M."/>
        </authorList>
    </citation>
    <scope>NUCLEOTIDE SEQUENCE [LARGE SCALE GENOMIC DNA]</scope>
    <source>
        <strain evidence="2 3">DSM 21085</strain>
    </source>
</reference>
<proteinExistence type="predicted"/>
<keyword evidence="3" id="KW-1185">Reference proteome</keyword>
<keyword evidence="2" id="KW-0255">Endonuclease</keyword>
<keyword evidence="2" id="KW-0378">Hydrolase</keyword>
<protein>
    <submittedName>
        <fullName evidence="2">Restriction endonuclease</fullName>
    </submittedName>
</protein>
<dbReference type="InterPro" id="IPR003615">
    <property type="entry name" value="HNH_nuc"/>
</dbReference>
<sequence>MEITNYFNKELHNANTSYFILDTKGNTGDHGDVDFKSYDWSPSKFNRVKEGDLFLYRRPGKASELKGKFYFFGAGKIERIEDIGEDRCRGYIGKPVSFEKRLLPQDLEHYQWHFKQRGSSWGHFFNQYGMNHIVKDDFKGILNLAFENGEEQTHNYDEEIKLIQQQQNNNYYVEDHKSEQKVRFGQKVFADQVKLNYGYRCAITDISTRSFLVGSHIIPWSENKSHRLDPQNGICLSVLVDKAFDKGYIGISNDYKVILASQIKRDKELYDQLKPFEGKKIKYPKSSPPRVDFLEWHLKEIFNK</sequence>
<feature type="domain" description="HNH nuclease" evidence="1">
    <location>
        <begin position="201"/>
        <end position="251"/>
    </location>
</feature>
<dbReference type="RefSeq" id="WP_245251729.1">
    <property type="nucleotide sequence ID" value="NZ_JAGGKK010000017.1"/>
</dbReference>
<dbReference type="Proteomes" id="UP001519328">
    <property type="component" value="Unassembled WGS sequence"/>
</dbReference>
<evidence type="ECO:0000313" key="3">
    <source>
        <dbReference type="Proteomes" id="UP001519328"/>
    </source>
</evidence>
<name>A0ABS4HH63_9BACI</name>
<evidence type="ECO:0000313" key="2">
    <source>
        <dbReference type="EMBL" id="MBP1950059.1"/>
    </source>
</evidence>
<evidence type="ECO:0000259" key="1">
    <source>
        <dbReference type="Pfam" id="PF13391"/>
    </source>
</evidence>
<dbReference type="GO" id="GO:0004519">
    <property type="term" value="F:endonuclease activity"/>
    <property type="evidence" value="ECO:0007669"/>
    <property type="project" value="UniProtKB-KW"/>
</dbReference>
<dbReference type="Pfam" id="PF13391">
    <property type="entry name" value="HNH_2"/>
    <property type="match status" value="1"/>
</dbReference>
<organism evidence="2 3">
    <name type="scientific">Virgibacillus litoralis</name>
    <dbReference type="NCBI Taxonomy" id="578221"/>
    <lineage>
        <taxon>Bacteria</taxon>
        <taxon>Bacillati</taxon>
        <taxon>Bacillota</taxon>
        <taxon>Bacilli</taxon>
        <taxon>Bacillales</taxon>
        <taxon>Bacillaceae</taxon>
        <taxon>Virgibacillus</taxon>
    </lineage>
</organism>
<dbReference type="EMBL" id="JAGGKK010000017">
    <property type="protein sequence ID" value="MBP1950059.1"/>
    <property type="molecule type" value="Genomic_DNA"/>
</dbReference>
<gene>
    <name evidence="2" type="ORF">J2Z82_003015</name>
</gene>